<reference evidence="9 10" key="1">
    <citation type="submission" date="2023-04" db="EMBL/GenBank/DDBJ databases">
        <title>A long-awaited taxogenomic arrangement of the family Halomonadaceae.</title>
        <authorList>
            <person name="De La Haba R."/>
            <person name="Chuvochina M."/>
            <person name="Wittouck S."/>
            <person name="Arahal D.R."/>
            <person name="Sanchez-Porro C."/>
            <person name="Hugenholtz P."/>
            <person name="Ventosa A."/>
        </authorList>
    </citation>
    <scope>NUCLEOTIDE SEQUENCE [LARGE SCALE GENOMIC DNA]</scope>
    <source>
        <strain evidence="9 10">DSM 21020</strain>
    </source>
</reference>
<proteinExistence type="predicted"/>
<dbReference type="EMBL" id="JARWAN010000020">
    <property type="protein sequence ID" value="MDR5899742.1"/>
    <property type="molecule type" value="Genomic_DNA"/>
</dbReference>
<organism evidence="9 10">
    <name type="scientific">Vreelandella vilamensis</name>
    <dbReference type="NCBI Taxonomy" id="531309"/>
    <lineage>
        <taxon>Bacteria</taxon>
        <taxon>Pseudomonadati</taxon>
        <taxon>Pseudomonadota</taxon>
        <taxon>Gammaproteobacteria</taxon>
        <taxon>Oceanospirillales</taxon>
        <taxon>Halomonadaceae</taxon>
        <taxon>Vreelandella</taxon>
    </lineage>
</organism>
<gene>
    <name evidence="9" type="ORF">QC823_12170</name>
</gene>
<dbReference type="Pfam" id="PF02698">
    <property type="entry name" value="DUF218"/>
    <property type="match status" value="1"/>
</dbReference>
<evidence type="ECO:0000256" key="1">
    <source>
        <dbReference type="ARBA" id="ARBA00004377"/>
    </source>
</evidence>
<dbReference type="InterPro" id="IPR003848">
    <property type="entry name" value="DUF218"/>
</dbReference>
<dbReference type="InterPro" id="IPR051599">
    <property type="entry name" value="Cell_Envelope_Assoc"/>
</dbReference>
<evidence type="ECO:0000256" key="5">
    <source>
        <dbReference type="ARBA" id="ARBA00022989"/>
    </source>
</evidence>
<comment type="function">
    <text evidence="7">Participates in the barrier function of the cell envelope.</text>
</comment>
<dbReference type="PANTHER" id="PTHR30336">
    <property type="entry name" value="INNER MEMBRANE PROTEIN, PROBABLE PERMEASE"/>
    <property type="match status" value="1"/>
</dbReference>
<evidence type="ECO:0000256" key="2">
    <source>
        <dbReference type="ARBA" id="ARBA00022475"/>
    </source>
</evidence>
<dbReference type="RefSeq" id="WP_309656621.1">
    <property type="nucleotide sequence ID" value="NZ_JARWAN010000020.1"/>
</dbReference>
<accession>A0ABU1H7T9</accession>
<protein>
    <submittedName>
        <fullName evidence="9">ElyC/SanA/YdcF family protein</fullName>
    </submittedName>
</protein>
<dbReference type="CDD" id="cd06259">
    <property type="entry name" value="YdcF-like"/>
    <property type="match status" value="1"/>
</dbReference>
<keyword evidence="4" id="KW-0812">Transmembrane</keyword>
<evidence type="ECO:0000256" key="4">
    <source>
        <dbReference type="ARBA" id="ARBA00022692"/>
    </source>
</evidence>
<comment type="subcellular location">
    <subcellularLocation>
        <location evidence="1">Cell inner membrane</location>
        <topology evidence="1">Single-pass membrane protein</topology>
    </subcellularLocation>
</comment>
<evidence type="ECO:0000256" key="6">
    <source>
        <dbReference type="ARBA" id="ARBA00023136"/>
    </source>
</evidence>
<keyword evidence="10" id="KW-1185">Reference proteome</keyword>
<keyword evidence="5" id="KW-1133">Transmembrane helix</keyword>
<name>A0ABU1H7T9_9GAMM</name>
<comment type="caution">
    <text evidence="9">The sequence shown here is derived from an EMBL/GenBank/DDBJ whole genome shotgun (WGS) entry which is preliminary data.</text>
</comment>
<sequence length="216" mass="24466">MSLGTLLLLAVLMFLVGNAWVIARSSPYIESTVTQCGPERVGVVFGTSHWTRSGLRNPHFHSRMRTAAALIHSGRVEQLLLSGDNRTRAYNEPRAMWQELARRDVDGERLTLDFAGFSTFDTLVRAQNVFLLDKAVLITQRWHLPRAVFIGRALGMDVVGCVANDQAVKGEWRLIVREWFARVAMLGDLYIWEREPYFLGPAEPINPINIIEPVTY</sequence>
<evidence type="ECO:0000313" key="10">
    <source>
        <dbReference type="Proteomes" id="UP001254564"/>
    </source>
</evidence>
<evidence type="ECO:0000256" key="3">
    <source>
        <dbReference type="ARBA" id="ARBA00022519"/>
    </source>
</evidence>
<feature type="domain" description="DUF218" evidence="8">
    <location>
        <begin position="43"/>
        <end position="180"/>
    </location>
</feature>
<keyword evidence="3" id="KW-0997">Cell inner membrane</keyword>
<keyword evidence="2" id="KW-1003">Cell membrane</keyword>
<keyword evidence="6" id="KW-0472">Membrane</keyword>
<dbReference type="PANTHER" id="PTHR30336:SF0">
    <property type="entry name" value="PROTEIN SANA"/>
    <property type="match status" value="1"/>
</dbReference>
<evidence type="ECO:0000259" key="8">
    <source>
        <dbReference type="Pfam" id="PF02698"/>
    </source>
</evidence>
<evidence type="ECO:0000256" key="7">
    <source>
        <dbReference type="ARBA" id="ARBA00037355"/>
    </source>
</evidence>
<dbReference type="Proteomes" id="UP001254564">
    <property type="component" value="Unassembled WGS sequence"/>
</dbReference>
<evidence type="ECO:0000313" key="9">
    <source>
        <dbReference type="EMBL" id="MDR5899742.1"/>
    </source>
</evidence>